<protein>
    <recommendedName>
        <fullName evidence="1">IrrE N-terminal-like domain-containing protein</fullName>
    </recommendedName>
</protein>
<proteinExistence type="predicted"/>
<dbReference type="InterPro" id="IPR010359">
    <property type="entry name" value="IrrE_HExxH"/>
</dbReference>
<gene>
    <name evidence="2" type="ORF">10S8_43</name>
</gene>
<dbReference type="Gene3D" id="1.10.10.2910">
    <property type="match status" value="1"/>
</dbReference>
<organism evidence="2">
    <name type="scientific">uncultured Caudovirales phage</name>
    <dbReference type="NCBI Taxonomy" id="2100421"/>
    <lineage>
        <taxon>Viruses</taxon>
        <taxon>Duplodnaviria</taxon>
        <taxon>Heunggongvirae</taxon>
        <taxon>Uroviricota</taxon>
        <taxon>Caudoviricetes</taxon>
        <taxon>Peduoviridae</taxon>
        <taxon>Maltschvirus</taxon>
        <taxon>Maltschvirus maltsch</taxon>
    </lineage>
</organism>
<name>A0A2H4JAE0_9CAUD</name>
<accession>A0A2H4JAE0</accession>
<dbReference type="Pfam" id="PF06114">
    <property type="entry name" value="Peptidase_M78"/>
    <property type="match status" value="1"/>
</dbReference>
<dbReference type="EMBL" id="MF417928">
    <property type="protein sequence ID" value="ASN71599.1"/>
    <property type="molecule type" value="Genomic_DNA"/>
</dbReference>
<reference evidence="2" key="1">
    <citation type="submission" date="2017-06" db="EMBL/GenBank/DDBJ databases">
        <title>Novel phages from South African skin metaviromes.</title>
        <authorList>
            <person name="van Zyl L.J."/>
            <person name="Abrahams Y."/>
            <person name="Stander E.A."/>
            <person name="Kirby B.M."/>
            <person name="Clavaud C."/>
            <person name="Farcet C."/>
            <person name="Breton L."/>
            <person name="Trindade M.I."/>
        </authorList>
    </citation>
    <scope>NUCLEOTIDE SEQUENCE</scope>
</reference>
<evidence type="ECO:0000259" key="1">
    <source>
        <dbReference type="Pfam" id="PF06114"/>
    </source>
</evidence>
<evidence type="ECO:0000313" key="2">
    <source>
        <dbReference type="EMBL" id="ASN71599.1"/>
    </source>
</evidence>
<sequence length="217" mass="25776">MEQYRIIEKTLEVYKKCDVKNFPIDCFKIIKGLGIPLYKYSELPESKIKKCLLVSNDAFTLQGIIFYNDRFPHKERQRFSLMHEVAHIVLNHAGECVENEKEADFFSSNILAPRAIMYHLHCESVKDIYNTFNVSCMAANRIAKDYQSFCFWEKRNLHKSICDWFFPRVFSNIPTYTDQESESKKYNSDFFSTHRFLMGEGYIFENAEFYHLHGHNL</sequence>
<feature type="domain" description="IrrE N-terminal-like" evidence="1">
    <location>
        <begin position="62"/>
        <end position="140"/>
    </location>
</feature>